<keyword evidence="1" id="KW-0812">Transmembrane</keyword>
<comment type="caution">
    <text evidence="2">The sequence shown here is derived from an EMBL/GenBank/DDBJ whole genome shotgun (WGS) entry which is preliminary data.</text>
</comment>
<keyword evidence="1" id="KW-1133">Transmembrane helix</keyword>
<dbReference type="STRING" id="153721.MYP_4738"/>
<keyword evidence="3" id="KW-1185">Reference proteome</keyword>
<evidence type="ECO:0000313" key="3">
    <source>
        <dbReference type="Proteomes" id="UP000030185"/>
    </source>
</evidence>
<dbReference type="AlphaFoldDB" id="A0A098LN05"/>
<evidence type="ECO:0000313" key="2">
    <source>
        <dbReference type="EMBL" id="GAL87508.1"/>
    </source>
</evidence>
<dbReference type="OrthoDB" id="678747at2"/>
<sequence>MKKVIFVLMLVFVVMVVGSSDLLAQCAMCKATIKDNVESGQGIGQGLNKGILYLMSVPYIIGSFIAFFWYKSSKKNNEKQQFLDKIKSKFAK</sequence>
<proteinExistence type="predicted"/>
<dbReference type="EMBL" id="BBLT01000013">
    <property type="protein sequence ID" value="GAL87508.1"/>
    <property type="molecule type" value="Genomic_DNA"/>
</dbReference>
<dbReference type="Proteomes" id="UP000030185">
    <property type="component" value="Unassembled WGS sequence"/>
</dbReference>
<gene>
    <name evidence="2" type="ORF">MYP_4738</name>
</gene>
<reference evidence="2 3" key="1">
    <citation type="submission" date="2014-09" db="EMBL/GenBank/DDBJ databases">
        <title>Sporocytophaga myxococcoides PG-01 genome sequencing.</title>
        <authorList>
            <person name="Liu L."/>
            <person name="Gao P.J."/>
            <person name="Chen G.J."/>
            <person name="Wang L.S."/>
        </authorList>
    </citation>
    <scope>NUCLEOTIDE SEQUENCE [LARGE SCALE GENOMIC DNA]</scope>
    <source>
        <strain evidence="2 3">PG-01</strain>
    </source>
</reference>
<protein>
    <submittedName>
        <fullName evidence="2">Uncharacterized protein</fullName>
    </submittedName>
</protein>
<evidence type="ECO:0000256" key="1">
    <source>
        <dbReference type="SAM" id="Phobius"/>
    </source>
</evidence>
<organism evidence="2 3">
    <name type="scientific">Sporocytophaga myxococcoides</name>
    <dbReference type="NCBI Taxonomy" id="153721"/>
    <lineage>
        <taxon>Bacteria</taxon>
        <taxon>Pseudomonadati</taxon>
        <taxon>Bacteroidota</taxon>
        <taxon>Cytophagia</taxon>
        <taxon>Cytophagales</taxon>
        <taxon>Cytophagaceae</taxon>
        <taxon>Sporocytophaga</taxon>
    </lineage>
</organism>
<name>A0A098LN05_9BACT</name>
<accession>A0A098LN05</accession>
<feature type="transmembrane region" description="Helical" evidence="1">
    <location>
        <begin position="50"/>
        <end position="70"/>
    </location>
</feature>
<keyword evidence="1" id="KW-0472">Membrane</keyword>
<dbReference type="RefSeq" id="WP_045469160.1">
    <property type="nucleotide sequence ID" value="NZ_BBLT01000013.1"/>
</dbReference>
<dbReference type="eggNOG" id="ENOG5032YGK">
    <property type="taxonomic scope" value="Bacteria"/>
</dbReference>